<evidence type="ECO:0000313" key="4">
    <source>
        <dbReference type="Proteomes" id="UP000467841"/>
    </source>
</evidence>
<evidence type="ECO:0000313" key="3">
    <source>
        <dbReference type="EMBL" id="CAA7013740.1"/>
    </source>
</evidence>
<reference evidence="3" key="1">
    <citation type="submission" date="2020-01" db="EMBL/GenBank/DDBJ databases">
        <authorList>
            <person name="Mishra B."/>
        </authorList>
    </citation>
    <scope>NUCLEOTIDE SEQUENCE [LARGE SCALE GENOMIC DNA]</scope>
</reference>
<dbReference type="Proteomes" id="UP000467841">
    <property type="component" value="Unassembled WGS sequence"/>
</dbReference>
<organism evidence="3 4">
    <name type="scientific">Microthlaspi erraticum</name>
    <dbReference type="NCBI Taxonomy" id="1685480"/>
    <lineage>
        <taxon>Eukaryota</taxon>
        <taxon>Viridiplantae</taxon>
        <taxon>Streptophyta</taxon>
        <taxon>Embryophyta</taxon>
        <taxon>Tracheophyta</taxon>
        <taxon>Spermatophyta</taxon>
        <taxon>Magnoliopsida</taxon>
        <taxon>eudicotyledons</taxon>
        <taxon>Gunneridae</taxon>
        <taxon>Pentapetalae</taxon>
        <taxon>rosids</taxon>
        <taxon>malvids</taxon>
        <taxon>Brassicales</taxon>
        <taxon>Brassicaceae</taxon>
        <taxon>Coluteocarpeae</taxon>
        <taxon>Microthlaspi</taxon>
    </lineage>
</organism>
<keyword evidence="4" id="KW-1185">Reference proteome</keyword>
<dbReference type="OrthoDB" id="786997at2759"/>
<comment type="caution">
    <text evidence="3">The sequence shown here is derived from an EMBL/GenBank/DDBJ whole genome shotgun (WGS) entry which is preliminary data.</text>
</comment>
<name>A0A6D2HHD4_9BRAS</name>
<dbReference type="EMBL" id="CACVBM020000066">
    <property type="protein sequence ID" value="CAA7013740.1"/>
    <property type="molecule type" value="Genomic_DNA"/>
</dbReference>
<protein>
    <recommendedName>
        <fullName evidence="2">NB-ARC domain-containing protein</fullName>
    </recommendedName>
</protein>
<dbReference type="GO" id="GO:0006952">
    <property type="term" value="P:defense response"/>
    <property type="evidence" value="ECO:0007669"/>
    <property type="project" value="UniProtKB-KW"/>
</dbReference>
<dbReference type="InterPro" id="IPR002182">
    <property type="entry name" value="NB-ARC"/>
</dbReference>
<dbReference type="GO" id="GO:0043531">
    <property type="term" value="F:ADP binding"/>
    <property type="evidence" value="ECO:0007669"/>
    <property type="project" value="InterPro"/>
</dbReference>
<gene>
    <name evidence="3" type="ORF">MERR_LOCUS974</name>
</gene>
<dbReference type="AlphaFoldDB" id="A0A6D2HHD4"/>
<sequence>MWIVVSQGLSSGKVIDDIGEKLGLCGEEWHRRNERENSVQIYNLLKTRRFVLLLDDLWKKVNLSEIGVPHPSRENGCKIAFTTRSLDVCGQMGVDRKLVEAQRLNWNWGY</sequence>
<dbReference type="Pfam" id="PF00931">
    <property type="entry name" value="NB-ARC"/>
    <property type="match status" value="1"/>
</dbReference>
<accession>A0A6D2HHD4</accession>
<feature type="domain" description="NB-ARC" evidence="2">
    <location>
        <begin position="1"/>
        <end position="104"/>
    </location>
</feature>
<dbReference type="InterPro" id="IPR027417">
    <property type="entry name" value="P-loop_NTPase"/>
</dbReference>
<keyword evidence="1" id="KW-0611">Plant defense</keyword>
<evidence type="ECO:0000256" key="1">
    <source>
        <dbReference type="ARBA" id="ARBA00022821"/>
    </source>
</evidence>
<dbReference type="SUPFAM" id="SSF52540">
    <property type="entry name" value="P-loop containing nucleoside triphosphate hydrolases"/>
    <property type="match status" value="1"/>
</dbReference>
<proteinExistence type="predicted"/>
<dbReference type="Gene3D" id="3.40.50.300">
    <property type="entry name" value="P-loop containing nucleotide triphosphate hydrolases"/>
    <property type="match status" value="1"/>
</dbReference>
<dbReference type="FunFam" id="3.40.50.300:FF:001091">
    <property type="entry name" value="Probable disease resistance protein At1g61300"/>
    <property type="match status" value="1"/>
</dbReference>
<evidence type="ECO:0000259" key="2">
    <source>
        <dbReference type="Pfam" id="PF00931"/>
    </source>
</evidence>